<sequence>MIRYNPKPFLAALLLLTLLMALSGCSKPIELPEVPPLPAEAEALLQRPELTAKHPNLFDTGLQLTRLDGERIRFRLLSPEATGHYPVLLFSHGNWSHQLEYDALITHWAQQGYIVLSMDHRDCCGMARGIVAALRFGNVRLIEQRVQHLALLLNQPAPWLSLLPAGVKANLDQVAVTGHSFGAYSAQLFQGATFYDPAIKAQRPVDVQLSNPAAIRAVVAISPPGPMFDEITENSWDNLQGPVLVTTGSWDVEPRFFPDYRLHLMSHQKALPGSQYGLVLAGADHYFGRLIGRTGREEQAQQVQFQLLLLASTAFLDAYLKGDPKAQQFLQSDELTEITQGFASLSLR</sequence>
<keyword evidence="1" id="KW-0378">Hydrolase</keyword>
<dbReference type="InterPro" id="IPR029058">
    <property type="entry name" value="AB_hydrolase_fold"/>
</dbReference>
<evidence type="ECO:0000256" key="1">
    <source>
        <dbReference type="ARBA" id="ARBA00022801"/>
    </source>
</evidence>
<dbReference type="EMBL" id="JAUHLI010000018">
    <property type="protein sequence ID" value="MEE2002945.1"/>
    <property type="molecule type" value="Genomic_DNA"/>
</dbReference>
<dbReference type="SUPFAM" id="SSF53474">
    <property type="entry name" value="alpha/beta-Hydrolases"/>
    <property type="match status" value="1"/>
</dbReference>
<dbReference type="Gene3D" id="3.40.50.1820">
    <property type="entry name" value="alpha/beta hydrolase"/>
    <property type="match status" value="1"/>
</dbReference>
<organism evidence="4 5">
    <name type="scientific">Alkalimonas cellulosilytica</name>
    <dbReference type="NCBI Taxonomy" id="3058395"/>
    <lineage>
        <taxon>Bacteria</taxon>
        <taxon>Pseudomonadati</taxon>
        <taxon>Pseudomonadota</taxon>
        <taxon>Gammaproteobacteria</taxon>
        <taxon>Alkalimonas</taxon>
    </lineage>
</organism>
<protein>
    <recommendedName>
        <fullName evidence="6">Platelet-activating factor acetylhydrolase plasma/intracellular</fullName>
    </recommendedName>
</protein>
<reference evidence="4 5" key="1">
    <citation type="submission" date="2023-07" db="EMBL/GenBank/DDBJ databases">
        <title>Alkalimonas sp., MEB108 novel, alkaliphilic bacterium isolated from Lonar Lake, India.</title>
        <authorList>
            <person name="Joshi A."/>
            <person name="Thite S."/>
        </authorList>
    </citation>
    <scope>NUCLEOTIDE SEQUENCE [LARGE SCALE GENOMIC DNA]</scope>
    <source>
        <strain evidence="4 5">MEB108</strain>
    </source>
</reference>
<dbReference type="PANTHER" id="PTHR10272:SF0">
    <property type="entry name" value="PLATELET-ACTIVATING FACTOR ACETYLHYDROLASE"/>
    <property type="match status" value="1"/>
</dbReference>
<name>A0ABU7JAR2_9GAMM</name>
<gene>
    <name evidence="4" type="ORF">QWY20_15920</name>
</gene>
<evidence type="ECO:0000313" key="4">
    <source>
        <dbReference type="EMBL" id="MEE2002945.1"/>
    </source>
</evidence>
<dbReference type="RefSeq" id="WP_330129993.1">
    <property type="nucleotide sequence ID" value="NZ_JAUHLI010000018.1"/>
</dbReference>
<proteinExistence type="predicted"/>
<evidence type="ECO:0000256" key="2">
    <source>
        <dbReference type="ARBA" id="ARBA00022963"/>
    </source>
</evidence>
<keyword evidence="3" id="KW-0443">Lipid metabolism</keyword>
<evidence type="ECO:0000256" key="3">
    <source>
        <dbReference type="ARBA" id="ARBA00023098"/>
    </source>
</evidence>
<evidence type="ECO:0008006" key="6">
    <source>
        <dbReference type="Google" id="ProtNLM"/>
    </source>
</evidence>
<evidence type="ECO:0000313" key="5">
    <source>
        <dbReference type="Proteomes" id="UP001336314"/>
    </source>
</evidence>
<dbReference type="InterPro" id="IPR017395">
    <property type="entry name" value="Chlorophyllase-like"/>
</dbReference>
<comment type="caution">
    <text evidence="4">The sequence shown here is derived from an EMBL/GenBank/DDBJ whole genome shotgun (WGS) entry which is preliminary data.</text>
</comment>
<keyword evidence="2" id="KW-0442">Lipid degradation</keyword>
<dbReference type="Proteomes" id="UP001336314">
    <property type="component" value="Unassembled WGS sequence"/>
</dbReference>
<keyword evidence="5" id="KW-1185">Reference proteome</keyword>
<dbReference type="PROSITE" id="PS51257">
    <property type="entry name" value="PROKAR_LIPOPROTEIN"/>
    <property type="match status" value="1"/>
</dbReference>
<dbReference type="Pfam" id="PF07224">
    <property type="entry name" value="Chlorophyllase"/>
    <property type="match status" value="1"/>
</dbReference>
<dbReference type="PANTHER" id="PTHR10272">
    <property type="entry name" value="PLATELET-ACTIVATING FACTOR ACETYLHYDROLASE"/>
    <property type="match status" value="1"/>
</dbReference>
<accession>A0ABU7JAR2</accession>